<protein>
    <submittedName>
        <fullName evidence="1">Uncharacterized protein</fullName>
    </submittedName>
</protein>
<comment type="caution">
    <text evidence="1">The sequence shown here is derived from an EMBL/GenBank/DDBJ whole genome shotgun (WGS) entry which is preliminary data.</text>
</comment>
<sequence>MLQVQVQDYVSSDKPRQRPPASHPMQMDHDGNTPQTRLLTLLTVSALQPHKRSVQPIREEGKDAQEDVEEVDDPAAALDSYGSHPGPSPRIPTPATRTRTQVGKLSVVASLLPAEMHPPPAEAGAVDAKAGADAKPRAGPLDAKLRGNTASGHSDPRTPPDTPRSPTGEAASTMQNWDHVQFDLSPETGTTPIPTSDSDNSLLLSHPETRSPKQVPRLPVPIASEVAAGTN</sequence>
<organism evidence="1 2">
    <name type="scientific">Leucogyrophana mollusca</name>
    <dbReference type="NCBI Taxonomy" id="85980"/>
    <lineage>
        <taxon>Eukaryota</taxon>
        <taxon>Fungi</taxon>
        <taxon>Dikarya</taxon>
        <taxon>Basidiomycota</taxon>
        <taxon>Agaricomycotina</taxon>
        <taxon>Agaricomycetes</taxon>
        <taxon>Agaricomycetidae</taxon>
        <taxon>Boletales</taxon>
        <taxon>Boletales incertae sedis</taxon>
        <taxon>Leucogyrophana</taxon>
    </lineage>
</organism>
<proteinExistence type="predicted"/>
<dbReference type="EMBL" id="MU266372">
    <property type="protein sequence ID" value="KAH7927083.1"/>
    <property type="molecule type" value="Genomic_DNA"/>
</dbReference>
<keyword evidence="2" id="KW-1185">Reference proteome</keyword>
<gene>
    <name evidence="1" type="ORF">BV22DRAFT_1045630</name>
</gene>
<evidence type="ECO:0000313" key="1">
    <source>
        <dbReference type="EMBL" id="KAH7927083.1"/>
    </source>
</evidence>
<dbReference type="Proteomes" id="UP000790709">
    <property type="component" value="Unassembled WGS sequence"/>
</dbReference>
<evidence type="ECO:0000313" key="2">
    <source>
        <dbReference type="Proteomes" id="UP000790709"/>
    </source>
</evidence>
<reference evidence="1" key="1">
    <citation type="journal article" date="2021" name="New Phytol.">
        <title>Evolutionary innovations through gain and loss of genes in the ectomycorrhizal Boletales.</title>
        <authorList>
            <person name="Wu G."/>
            <person name="Miyauchi S."/>
            <person name="Morin E."/>
            <person name="Kuo A."/>
            <person name="Drula E."/>
            <person name="Varga T."/>
            <person name="Kohler A."/>
            <person name="Feng B."/>
            <person name="Cao Y."/>
            <person name="Lipzen A."/>
            <person name="Daum C."/>
            <person name="Hundley H."/>
            <person name="Pangilinan J."/>
            <person name="Johnson J."/>
            <person name="Barry K."/>
            <person name="LaButti K."/>
            <person name="Ng V."/>
            <person name="Ahrendt S."/>
            <person name="Min B."/>
            <person name="Choi I.G."/>
            <person name="Park H."/>
            <person name="Plett J.M."/>
            <person name="Magnuson J."/>
            <person name="Spatafora J.W."/>
            <person name="Nagy L.G."/>
            <person name="Henrissat B."/>
            <person name="Grigoriev I.V."/>
            <person name="Yang Z.L."/>
            <person name="Xu J."/>
            <person name="Martin F.M."/>
        </authorList>
    </citation>
    <scope>NUCLEOTIDE SEQUENCE</scope>
    <source>
        <strain evidence="1">KUC20120723A-06</strain>
    </source>
</reference>
<accession>A0ACB8BR64</accession>
<name>A0ACB8BR64_9AGAM</name>